<dbReference type="Pfam" id="PF02739">
    <property type="entry name" value="5_3_exonuc_N"/>
    <property type="match status" value="1"/>
</dbReference>
<evidence type="ECO:0000256" key="3">
    <source>
        <dbReference type="ARBA" id="ARBA00020311"/>
    </source>
</evidence>
<dbReference type="InterPro" id="IPR002421">
    <property type="entry name" value="5-3_exonuclease"/>
</dbReference>
<dbReference type="PANTHER" id="PTHR10133:SF27">
    <property type="entry name" value="DNA POLYMERASE NU"/>
    <property type="match status" value="1"/>
</dbReference>
<evidence type="ECO:0000256" key="10">
    <source>
        <dbReference type="ARBA" id="ARBA00022839"/>
    </source>
</evidence>
<evidence type="ECO:0000256" key="15">
    <source>
        <dbReference type="NCBIfam" id="TIGR00593"/>
    </source>
</evidence>
<dbReference type="InterPro" id="IPR020046">
    <property type="entry name" value="5-3_exonucl_a-hlix_arch_N"/>
</dbReference>
<dbReference type="AlphaFoldDB" id="A0A8J2XUE5"/>
<reference evidence="21" key="1">
    <citation type="journal article" date="2014" name="Int. J. Syst. Evol. Microbiol.">
        <title>Complete genome sequence of Corynebacterium casei LMG S-19264T (=DSM 44701T), isolated from a smear-ripened cheese.</title>
        <authorList>
            <consortium name="US DOE Joint Genome Institute (JGI-PGF)"/>
            <person name="Walter F."/>
            <person name="Albersmeier A."/>
            <person name="Kalinowski J."/>
            <person name="Ruckert C."/>
        </authorList>
    </citation>
    <scope>NUCLEOTIDE SEQUENCE</scope>
    <source>
        <strain evidence="21">CGMCC 1.15448</strain>
    </source>
</reference>
<dbReference type="Gene3D" id="3.30.70.370">
    <property type="match status" value="1"/>
</dbReference>
<feature type="region of interest" description="Disordered" evidence="17">
    <location>
        <begin position="316"/>
        <end position="390"/>
    </location>
</feature>
<comment type="function">
    <text evidence="16">In addition to polymerase activity, this DNA polymerase exhibits 3'-5' and 5'-3' exonuclease activity.</text>
</comment>
<dbReference type="GO" id="GO:0006261">
    <property type="term" value="P:DNA-templated DNA replication"/>
    <property type="evidence" value="ECO:0007669"/>
    <property type="project" value="UniProtKB-UniRule"/>
</dbReference>
<evidence type="ECO:0000256" key="2">
    <source>
        <dbReference type="ARBA" id="ARBA00012417"/>
    </source>
</evidence>
<dbReference type="Gene3D" id="1.10.150.20">
    <property type="entry name" value="5' to 3' exonuclease, C-terminal subdomain"/>
    <property type="match status" value="2"/>
</dbReference>
<evidence type="ECO:0000256" key="9">
    <source>
        <dbReference type="ARBA" id="ARBA00022801"/>
    </source>
</evidence>
<dbReference type="Gene3D" id="1.20.1060.10">
    <property type="entry name" value="Taq DNA Polymerase, Chain T, domain 4"/>
    <property type="match status" value="1"/>
</dbReference>
<dbReference type="InterPro" id="IPR008918">
    <property type="entry name" value="HhH2"/>
</dbReference>
<evidence type="ECO:0000313" key="21">
    <source>
        <dbReference type="EMBL" id="GGB11065.1"/>
    </source>
</evidence>
<feature type="domain" description="3'-5' exonuclease" evidence="18">
    <location>
        <begin position="400"/>
        <end position="581"/>
    </location>
</feature>
<evidence type="ECO:0000256" key="12">
    <source>
        <dbReference type="ARBA" id="ARBA00023125"/>
    </source>
</evidence>
<keyword evidence="6 16" id="KW-0235">DNA replication</keyword>
<dbReference type="FunFam" id="1.10.150.20:FF:000003">
    <property type="entry name" value="DNA polymerase I"/>
    <property type="match status" value="1"/>
</dbReference>
<evidence type="ECO:0000256" key="11">
    <source>
        <dbReference type="ARBA" id="ARBA00022932"/>
    </source>
</evidence>
<keyword evidence="4 16" id="KW-0808">Transferase</keyword>
<dbReference type="InterPro" id="IPR036397">
    <property type="entry name" value="RNaseH_sf"/>
</dbReference>
<evidence type="ECO:0000256" key="17">
    <source>
        <dbReference type="SAM" id="MobiDB-lite"/>
    </source>
</evidence>
<sequence>MPNFATMENTDKRLFLLDALALVFRAYYALMSNPRLTTKGRNTNAQFGFTNALLELINNQHPSHMAVCFDTEAPTERHTDFADYKANRQEAPEDLLSALPDIKVIIRGFNIPIMEVDGYEADDVIGTLSKQAAAAGYEVYMVTPDKDYGQLVTDKVRIYKPGYQGGPAEILGPKEVCEKWNIKDVSQVIDILGLMGDAVDNIPGIKGVGEKTAAKLLAEFGTVENVLANADSIKGAMGEKVRGGKEAAIMSKKLATIITSVPVQFHEEDFMLKDWNREALTEVFGALEFKTLGKRILGDSFAPGYNAPESVQKDLFGNAVNPPSGKKKAGAAGGSGPAAAGAGATAGGGGKASPATDKLEEASTRQEAAVEKGEEDLKSEEGEGFIPPAGKNIHNTTHVYTAVVGEAAIKSLVEKLLPQKEVCFDTETTGIDANDVDIVGMSFAVQAGEAWYVPCPPDSKGAQAIIDAFRPLFESPLIVWIGQNLKYDLLVLKWYGVTLKGQIFDTMLAHYVIEPEGKRGMDLLSAQYLGYEPVHIEELIGKKGKGQGNMRDVELGKIKDYAAEDADITLQLKHIFLPQLKTKEVEKVFYEVENPLVKVLTDMEFEGVKVDTDFLLEYSKELERDARQAEEKVYQEAGERFNLASPKQLGEILFEKMKLDPKAKKTKTGQYATGEDVLLKLAVKHQIVDDILAFRELTKLKSTYVDALPQMINRKTGRVHTSYAQAVAVTGRLSSNNPNLQNIPIRTERGREIRKAFIPRNDDFVLVSADYSQIELRIVAAISGDPNMCAAFREGKDIHTATAAKVFGVEESAVTKEMRYKAKSVNFGIIYGQGAFGLADNLGISRTEAKEIIDNYKAQFPGIQKYMDDTINFARECGYVQTLMGRKRWLKDINSANFTVRGFAERNAINSPIQGTAADMIKLAMIRIHEEFARQGLRSRMLLQVHDELVFDAYKAELDIIKPIIMRCMQTALPLPQDVPATAEMGSGVNWLEAH</sequence>
<dbReference type="PRINTS" id="PR00868">
    <property type="entry name" value="DNAPOLI"/>
</dbReference>
<feature type="compositionally biased region" description="Basic and acidic residues" evidence="17">
    <location>
        <begin position="357"/>
        <end position="381"/>
    </location>
</feature>
<evidence type="ECO:0000313" key="22">
    <source>
        <dbReference type="Proteomes" id="UP000607559"/>
    </source>
</evidence>
<keyword evidence="5 16" id="KW-0548">Nucleotidyltransferase</keyword>
<proteinExistence type="inferred from homology"/>
<dbReference type="SUPFAM" id="SSF47807">
    <property type="entry name" value="5' to 3' exonuclease, C-terminal subdomain"/>
    <property type="match status" value="1"/>
</dbReference>
<dbReference type="GO" id="GO:0008408">
    <property type="term" value="F:3'-5' exonuclease activity"/>
    <property type="evidence" value="ECO:0007669"/>
    <property type="project" value="UniProtKB-UniRule"/>
</dbReference>
<dbReference type="GO" id="GO:0006302">
    <property type="term" value="P:double-strand break repair"/>
    <property type="evidence" value="ECO:0007669"/>
    <property type="project" value="TreeGrafter"/>
</dbReference>
<dbReference type="PANTHER" id="PTHR10133">
    <property type="entry name" value="DNA POLYMERASE I"/>
    <property type="match status" value="1"/>
</dbReference>
<dbReference type="NCBIfam" id="NF004397">
    <property type="entry name" value="PRK05755.1"/>
    <property type="match status" value="1"/>
</dbReference>
<dbReference type="InterPro" id="IPR012337">
    <property type="entry name" value="RNaseH-like_sf"/>
</dbReference>
<dbReference type="CDD" id="cd08637">
    <property type="entry name" value="DNA_pol_A_pol_I_C"/>
    <property type="match status" value="1"/>
</dbReference>
<keyword evidence="13 16" id="KW-0234">DNA repair</keyword>
<reference evidence="21" key="2">
    <citation type="submission" date="2020-09" db="EMBL/GenBank/DDBJ databases">
        <authorList>
            <person name="Sun Q."/>
            <person name="Zhou Y."/>
        </authorList>
    </citation>
    <scope>NUCLEOTIDE SEQUENCE</scope>
    <source>
        <strain evidence="21">CGMCC 1.15448</strain>
    </source>
</reference>
<dbReference type="InterPro" id="IPR036279">
    <property type="entry name" value="5-3_exonuclease_C_sf"/>
</dbReference>
<accession>A0A8J2XUE5</accession>
<keyword evidence="12 16" id="KW-0238">DNA-binding</keyword>
<dbReference type="NCBIfam" id="TIGR00593">
    <property type="entry name" value="pola"/>
    <property type="match status" value="1"/>
</dbReference>
<dbReference type="SUPFAM" id="SSF88723">
    <property type="entry name" value="PIN domain-like"/>
    <property type="match status" value="1"/>
</dbReference>
<dbReference type="InterPro" id="IPR029060">
    <property type="entry name" value="PIN-like_dom_sf"/>
</dbReference>
<keyword evidence="22" id="KW-1185">Reference proteome</keyword>
<dbReference type="InterPro" id="IPR019760">
    <property type="entry name" value="DNA-dir_DNA_pol_A_CS"/>
</dbReference>
<dbReference type="InterPro" id="IPR001098">
    <property type="entry name" value="DNA-dir_DNA_pol_A_palm_dom"/>
</dbReference>
<comment type="similarity">
    <text evidence="1 16">Belongs to the DNA polymerase type-A family.</text>
</comment>
<dbReference type="Gene3D" id="3.40.50.1010">
    <property type="entry name" value="5'-nuclease"/>
    <property type="match status" value="1"/>
</dbReference>
<comment type="caution">
    <text evidence="21">The sequence shown here is derived from an EMBL/GenBank/DDBJ whole genome shotgun (WGS) entry which is preliminary data.</text>
</comment>
<dbReference type="SUPFAM" id="SSF56672">
    <property type="entry name" value="DNA/RNA polymerases"/>
    <property type="match status" value="1"/>
</dbReference>
<dbReference type="GO" id="GO:0003887">
    <property type="term" value="F:DNA-directed DNA polymerase activity"/>
    <property type="evidence" value="ECO:0007669"/>
    <property type="project" value="UniProtKB-UniRule"/>
</dbReference>
<gene>
    <name evidence="16 21" type="primary">polA</name>
    <name evidence="21" type="ORF">GCM10011511_38310</name>
</gene>
<dbReference type="CDD" id="cd09898">
    <property type="entry name" value="H3TH_53EXO"/>
    <property type="match status" value="1"/>
</dbReference>
<dbReference type="GO" id="GO:0003677">
    <property type="term" value="F:DNA binding"/>
    <property type="evidence" value="ECO:0007669"/>
    <property type="project" value="UniProtKB-UniRule"/>
</dbReference>
<comment type="catalytic activity">
    <reaction evidence="14 16">
        <text>DNA(n) + a 2'-deoxyribonucleoside 5'-triphosphate = DNA(n+1) + diphosphate</text>
        <dbReference type="Rhea" id="RHEA:22508"/>
        <dbReference type="Rhea" id="RHEA-COMP:17339"/>
        <dbReference type="Rhea" id="RHEA-COMP:17340"/>
        <dbReference type="ChEBI" id="CHEBI:33019"/>
        <dbReference type="ChEBI" id="CHEBI:61560"/>
        <dbReference type="ChEBI" id="CHEBI:173112"/>
        <dbReference type="EC" id="2.7.7.7"/>
    </reaction>
</comment>
<dbReference type="InterPro" id="IPR002298">
    <property type="entry name" value="DNA_polymerase_A"/>
</dbReference>
<organism evidence="21 22">
    <name type="scientific">Puia dinghuensis</name>
    <dbReference type="NCBI Taxonomy" id="1792502"/>
    <lineage>
        <taxon>Bacteria</taxon>
        <taxon>Pseudomonadati</taxon>
        <taxon>Bacteroidota</taxon>
        <taxon>Chitinophagia</taxon>
        <taxon>Chitinophagales</taxon>
        <taxon>Chitinophagaceae</taxon>
        <taxon>Puia</taxon>
    </lineage>
</organism>
<dbReference type="InterPro" id="IPR043502">
    <property type="entry name" value="DNA/RNA_pol_sf"/>
</dbReference>
<dbReference type="FunFam" id="1.10.150.20:FF:000002">
    <property type="entry name" value="DNA polymerase I"/>
    <property type="match status" value="1"/>
</dbReference>
<keyword evidence="8 16" id="KW-0227">DNA damage</keyword>
<evidence type="ECO:0000256" key="5">
    <source>
        <dbReference type="ARBA" id="ARBA00022695"/>
    </source>
</evidence>
<protein>
    <recommendedName>
        <fullName evidence="3 15">DNA polymerase I</fullName>
        <ecNumber evidence="2 15">2.7.7.7</ecNumber>
    </recommendedName>
</protein>
<dbReference type="CDD" id="cd09859">
    <property type="entry name" value="PIN_53EXO"/>
    <property type="match status" value="1"/>
</dbReference>
<feature type="domain" description="5'-3' exonuclease" evidence="19">
    <location>
        <begin position="12"/>
        <end position="273"/>
    </location>
</feature>
<evidence type="ECO:0000256" key="7">
    <source>
        <dbReference type="ARBA" id="ARBA00022722"/>
    </source>
</evidence>
<dbReference type="CDD" id="cd06139">
    <property type="entry name" value="DNA_polA_I_Ecoli_like_exo"/>
    <property type="match status" value="1"/>
</dbReference>
<dbReference type="Gene3D" id="3.30.420.10">
    <property type="entry name" value="Ribonuclease H-like superfamily/Ribonuclease H"/>
    <property type="match status" value="1"/>
</dbReference>
<dbReference type="SMART" id="SM00475">
    <property type="entry name" value="53EXOc"/>
    <property type="match status" value="1"/>
</dbReference>
<evidence type="ECO:0000256" key="6">
    <source>
        <dbReference type="ARBA" id="ARBA00022705"/>
    </source>
</evidence>
<evidence type="ECO:0000256" key="13">
    <source>
        <dbReference type="ARBA" id="ARBA00023204"/>
    </source>
</evidence>
<dbReference type="SMART" id="SM00279">
    <property type="entry name" value="HhH2"/>
    <property type="match status" value="1"/>
</dbReference>
<evidence type="ECO:0000256" key="14">
    <source>
        <dbReference type="ARBA" id="ARBA00049244"/>
    </source>
</evidence>
<evidence type="ECO:0000256" key="4">
    <source>
        <dbReference type="ARBA" id="ARBA00022679"/>
    </source>
</evidence>
<dbReference type="GO" id="GO:0008409">
    <property type="term" value="F:5'-3' exonuclease activity"/>
    <property type="evidence" value="ECO:0007669"/>
    <property type="project" value="UniProtKB-UniRule"/>
</dbReference>
<evidence type="ECO:0000256" key="8">
    <source>
        <dbReference type="ARBA" id="ARBA00022763"/>
    </source>
</evidence>
<evidence type="ECO:0000259" key="20">
    <source>
        <dbReference type="SMART" id="SM00482"/>
    </source>
</evidence>
<dbReference type="SMART" id="SM00474">
    <property type="entry name" value="35EXOc"/>
    <property type="match status" value="1"/>
</dbReference>
<dbReference type="EC" id="2.7.7.7" evidence="2 15"/>
<dbReference type="EMBL" id="BMJC01000004">
    <property type="protein sequence ID" value="GGB11065.1"/>
    <property type="molecule type" value="Genomic_DNA"/>
</dbReference>
<evidence type="ECO:0000259" key="19">
    <source>
        <dbReference type="SMART" id="SM00475"/>
    </source>
</evidence>
<name>A0A8J2XUE5_9BACT</name>
<keyword evidence="10 16" id="KW-0269">Exonuclease</keyword>
<evidence type="ECO:0000259" key="18">
    <source>
        <dbReference type="SMART" id="SM00474"/>
    </source>
</evidence>
<keyword evidence="11 16" id="KW-0239">DNA-directed DNA polymerase</keyword>
<dbReference type="InterPro" id="IPR018320">
    <property type="entry name" value="DNA_polymerase_1"/>
</dbReference>
<dbReference type="InterPro" id="IPR002562">
    <property type="entry name" value="3'-5'_exonuclease_dom"/>
</dbReference>
<feature type="domain" description="DNA-directed DNA polymerase family A palm" evidence="20">
    <location>
        <begin position="750"/>
        <end position="957"/>
    </location>
</feature>
<dbReference type="PROSITE" id="PS00447">
    <property type="entry name" value="DNA_POLYMERASE_A"/>
    <property type="match status" value="1"/>
</dbReference>
<evidence type="ECO:0000256" key="16">
    <source>
        <dbReference type="RuleBase" id="RU004460"/>
    </source>
</evidence>
<keyword evidence="9 16" id="KW-0378">Hydrolase</keyword>
<keyword evidence="7" id="KW-0540">Nuclease</keyword>
<dbReference type="Pfam" id="PF01612">
    <property type="entry name" value="DNA_pol_A_exo1"/>
    <property type="match status" value="1"/>
</dbReference>
<dbReference type="Proteomes" id="UP000607559">
    <property type="component" value="Unassembled WGS sequence"/>
</dbReference>
<dbReference type="SUPFAM" id="SSF53098">
    <property type="entry name" value="Ribonuclease H-like"/>
    <property type="match status" value="1"/>
</dbReference>
<dbReference type="SMART" id="SM00482">
    <property type="entry name" value="POLAc"/>
    <property type="match status" value="1"/>
</dbReference>
<evidence type="ECO:0000256" key="1">
    <source>
        <dbReference type="ARBA" id="ARBA00007705"/>
    </source>
</evidence>
<dbReference type="InterPro" id="IPR020045">
    <property type="entry name" value="DNA_polI_H3TH"/>
</dbReference>
<dbReference type="Pfam" id="PF00476">
    <property type="entry name" value="DNA_pol_A"/>
    <property type="match status" value="1"/>
</dbReference>
<dbReference type="Pfam" id="PF01367">
    <property type="entry name" value="5_3_exonuc"/>
    <property type="match status" value="1"/>
</dbReference>
<dbReference type="FunFam" id="1.20.1060.10:FF:000001">
    <property type="entry name" value="DNA polymerase I"/>
    <property type="match status" value="1"/>
</dbReference>